<dbReference type="GO" id="GO:0005524">
    <property type="term" value="F:ATP binding"/>
    <property type="evidence" value="ECO:0007669"/>
    <property type="project" value="UniProtKB-UniRule"/>
</dbReference>
<dbReference type="SUPFAM" id="SSF56801">
    <property type="entry name" value="Acetyl-CoA synthetase-like"/>
    <property type="match status" value="1"/>
</dbReference>
<evidence type="ECO:0000256" key="2">
    <source>
        <dbReference type="ARBA" id="ARBA00022598"/>
    </source>
</evidence>
<comment type="similarity">
    <text evidence="1 5">Belongs to the ATP-dependent AMP-binding enzyme family.</text>
</comment>
<dbReference type="PROSITE" id="PS00455">
    <property type="entry name" value="AMP_BINDING"/>
    <property type="match status" value="1"/>
</dbReference>
<dbReference type="GO" id="GO:0019427">
    <property type="term" value="P:acetyl-CoA biosynthetic process from acetate"/>
    <property type="evidence" value="ECO:0007669"/>
    <property type="project" value="InterPro"/>
</dbReference>
<dbReference type="STRING" id="1344416.A0A139AM77"/>
<dbReference type="EC" id="6.2.1.1" evidence="5"/>
<dbReference type="InterPro" id="IPR032387">
    <property type="entry name" value="ACAS_N"/>
</dbReference>
<dbReference type="Pfam" id="PF00501">
    <property type="entry name" value="AMP-binding"/>
    <property type="match status" value="1"/>
</dbReference>
<evidence type="ECO:0000259" key="9">
    <source>
        <dbReference type="Pfam" id="PF16177"/>
    </source>
</evidence>
<dbReference type="EMBL" id="KQ965744">
    <property type="protein sequence ID" value="KXS17871.1"/>
    <property type="molecule type" value="Genomic_DNA"/>
</dbReference>
<evidence type="ECO:0000259" key="7">
    <source>
        <dbReference type="Pfam" id="PF00501"/>
    </source>
</evidence>
<evidence type="ECO:0000256" key="1">
    <source>
        <dbReference type="ARBA" id="ARBA00006432"/>
    </source>
</evidence>
<dbReference type="AlphaFoldDB" id="A0A139AM77"/>
<keyword evidence="4 5" id="KW-0067">ATP-binding</keyword>
<feature type="region of interest" description="Disordered" evidence="6">
    <location>
        <begin position="1"/>
        <end position="32"/>
    </location>
</feature>
<sequence>MSDASELLSATGTTPEQVYTPQEQPGWPKGNVGTLDEYRKRYKQSIEDGDVFWDKAAKSTLKWTIPFTTIRSGGFEDGDVSWFHDGYLNACENAVDRWALKNPKKTAIIWESDEPGQHLHISFSELFKQVCLVANVLLSFGVRKGDVVAVYMPMVPEALYAMLACARIGAVHSVVFAGFSADALRDRINDAQCKVVITADQGVRGGKRSQLKKITDEAVAECPCVERVLVFQRTGDVLATPFHAGRDRWWHEEIAKQRPYCPPTLVNSEDPLFILYTSGSTGKPKGVLHTTAGYLLGAALTVRDVFDVHSDDVFGCMADVGWITGHTYICYGPLLNGATTVVFESMPTYPNPGRYWLTVDTHKITQFYTAPTAIRALRRLGDAHVAPYKLDSLRVIGSVGEPINPEAWIWYHEQIGKSKIPIVDTYWQTETGSIIVSPLPRVTPTKPGSATLPFWGIEPAILDPTTGQELKGNDVTGVLCLKRPWPSMARTVFGDHSRYLDVYMKPYKGYYFTGDGVTRDKDGYYWVRGRVDDVINVSGHRLSTAEIESALILHPRVAEAAVIGVNDDVTGQAIFCYVVLKETPAEAVSTLSTSVARMPHPDGPDGLKRMTQELVQQVRQHIGPFATPKRIVISPDLPKTRSGKIMRRILRKVANGEIKSTQEEEISKLGDLSTLADPGIVAVLIAKVHS</sequence>
<feature type="domain" description="AMP-binding enzyme C-terminal" evidence="8">
    <location>
        <begin position="546"/>
        <end position="644"/>
    </location>
</feature>
<name>A0A139AM77_GONPJ</name>
<keyword evidence="3 5" id="KW-0547">Nucleotide-binding</keyword>
<dbReference type="OMA" id="INVSYNC"/>
<accession>A0A139AM77</accession>
<dbReference type="InterPro" id="IPR000873">
    <property type="entry name" value="AMP-dep_synth/lig_dom"/>
</dbReference>
<comment type="catalytic activity">
    <reaction evidence="5">
        <text>acetate + ATP + CoA = acetyl-CoA + AMP + diphosphate</text>
        <dbReference type="Rhea" id="RHEA:23176"/>
        <dbReference type="ChEBI" id="CHEBI:30089"/>
        <dbReference type="ChEBI" id="CHEBI:30616"/>
        <dbReference type="ChEBI" id="CHEBI:33019"/>
        <dbReference type="ChEBI" id="CHEBI:57287"/>
        <dbReference type="ChEBI" id="CHEBI:57288"/>
        <dbReference type="ChEBI" id="CHEBI:456215"/>
        <dbReference type="EC" id="6.2.1.1"/>
    </reaction>
</comment>
<evidence type="ECO:0000313" key="11">
    <source>
        <dbReference type="Proteomes" id="UP000070544"/>
    </source>
</evidence>
<dbReference type="FunFam" id="3.40.50.12780:FF:000001">
    <property type="entry name" value="Acetyl-coenzyme A synthetase"/>
    <property type="match status" value="1"/>
</dbReference>
<dbReference type="NCBIfam" id="NF001208">
    <property type="entry name" value="PRK00174.1"/>
    <property type="match status" value="1"/>
</dbReference>
<feature type="domain" description="Acetyl-coenzyme A synthetase N-terminal" evidence="9">
    <location>
        <begin position="38"/>
        <end position="94"/>
    </location>
</feature>
<dbReference type="Pfam" id="PF16177">
    <property type="entry name" value="ACAS_N"/>
    <property type="match status" value="1"/>
</dbReference>
<dbReference type="InterPro" id="IPR025110">
    <property type="entry name" value="AMP-bd_C"/>
</dbReference>
<dbReference type="PANTHER" id="PTHR24095:SF14">
    <property type="entry name" value="ACETYL-COENZYME A SYNTHETASE 1"/>
    <property type="match status" value="1"/>
</dbReference>
<dbReference type="InterPro" id="IPR011904">
    <property type="entry name" value="Ac_CoA_lig"/>
</dbReference>
<dbReference type="InterPro" id="IPR020845">
    <property type="entry name" value="AMP-binding_CS"/>
</dbReference>
<evidence type="ECO:0000313" key="10">
    <source>
        <dbReference type="EMBL" id="KXS17871.1"/>
    </source>
</evidence>
<keyword evidence="11" id="KW-1185">Reference proteome</keyword>
<organism evidence="10 11">
    <name type="scientific">Gonapodya prolifera (strain JEL478)</name>
    <name type="common">Monoblepharis prolifera</name>
    <dbReference type="NCBI Taxonomy" id="1344416"/>
    <lineage>
        <taxon>Eukaryota</taxon>
        <taxon>Fungi</taxon>
        <taxon>Fungi incertae sedis</taxon>
        <taxon>Chytridiomycota</taxon>
        <taxon>Chytridiomycota incertae sedis</taxon>
        <taxon>Monoblepharidomycetes</taxon>
        <taxon>Monoblepharidales</taxon>
        <taxon>Gonapodyaceae</taxon>
        <taxon>Gonapodya</taxon>
    </lineage>
</organism>
<dbReference type="NCBIfam" id="TIGR02188">
    <property type="entry name" value="Ac_CoA_lig_AcsA"/>
    <property type="match status" value="1"/>
</dbReference>
<feature type="compositionally biased region" description="Polar residues" evidence="6">
    <location>
        <begin position="8"/>
        <end position="23"/>
    </location>
</feature>
<evidence type="ECO:0000256" key="4">
    <source>
        <dbReference type="ARBA" id="ARBA00022840"/>
    </source>
</evidence>
<dbReference type="Pfam" id="PF13193">
    <property type="entry name" value="AMP-binding_C"/>
    <property type="match status" value="1"/>
</dbReference>
<dbReference type="GO" id="GO:0005829">
    <property type="term" value="C:cytosol"/>
    <property type="evidence" value="ECO:0007669"/>
    <property type="project" value="TreeGrafter"/>
</dbReference>
<proteinExistence type="inferred from homology"/>
<evidence type="ECO:0000256" key="6">
    <source>
        <dbReference type="SAM" id="MobiDB-lite"/>
    </source>
</evidence>
<dbReference type="OrthoDB" id="1706066at2759"/>
<dbReference type="Gene3D" id="3.30.300.30">
    <property type="match status" value="1"/>
</dbReference>
<evidence type="ECO:0000256" key="3">
    <source>
        <dbReference type="ARBA" id="ARBA00022741"/>
    </source>
</evidence>
<dbReference type="PANTHER" id="PTHR24095">
    <property type="entry name" value="ACETYL-COENZYME A SYNTHETASE"/>
    <property type="match status" value="1"/>
</dbReference>
<dbReference type="Proteomes" id="UP000070544">
    <property type="component" value="Unassembled WGS sequence"/>
</dbReference>
<evidence type="ECO:0000256" key="5">
    <source>
        <dbReference type="RuleBase" id="RU361147"/>
    </source>
</evidence>
<protein>
    <recommendedName>
        <fullName evidence="5">Acetyl-coenzyme A synthetase</fullName>
        <ecNumber evidence="5">6.2.1.1</ecNumber>
    </recommendedName>
</protein>
<feature type="domain" description="AMP-dependent synthetase/ligase" evidence="7">
    <location>
        <begin position="96"/>
        <end position="485"/>
    </location>
</feature>
<evidence type="ECO:0000259" key="8">
    <source>
        <dbReference type="Pfam" id="PF13193"/>
    </source>
</evidence>
<keyword evidence="2 5" id="KW-0436">Ligase</keyword>
<dbReference type="Gene3D" id="3.40.50.12780">
    <property type="entry name" value="N-terminal domain of ligase-like"/>
    <property type="match status" value="1"/>
</dbReference>
<dbReference type="GO" id="GO:0016208">
    <property type="term" value="F:AMP binding"/>
    <property type="evidence" value="ECO:0007669"/>
    <property type="project" value="InterPro"/>
</dbReference>
<dbReference type="InterPro" id="IPR045851">
    <property type="entry name" value="AMP-bd_C_sf"/>
</dbReference>
<dbReference type="CDD" id="cd05966">
    <property type="entry name" value="ACS"/>
    <property type="match status" value="1"/>
</dbReference>
<reference evidence="10 11" key="1">
    <citation type="journal article" date="2015" name="Genome Biol. Evol.">
        <title>Phylogenomic analyses indicate that early fungi evolved digesting cell walls of algal ancestors of land plants.</title>
        <authorList>
            <person name="Chang Y."/>
            <person name="Wang S."/>
            <person name="Sekimoto S."/>
            <person name="Aerts A.L."/>
            <person name="Choi C."/>
            <person name="Clum A."/>
            <person name="LaButti K.M."/>
            <person name="Lindquist E.A."/>
            <person name="Yee Ngan C."/>
            <person name="Ohm R.A."/>
            <person name="Salamov A.A."/>
            <person name="Grigoriev I.V."/>
            <person name="Spatafora J.W."/>
            <person name="Berbee M.L."/>
        </authorList>
    </citation>
    <scope>NUCLEOTIDE SEQUENCE [LARGE SCALE GENOMIC DNA]</scope>
    <source>
        <strain evidence="10 11">JEL478</strain>
    </source>
</reference>
<gene>
    <name evidence="10" type="ORF">M427DRAFT_54118</name>
</gene>
<dbReference type="InterPro" id="IPR042099">
    <property type="entry name" value="ANL_N_sf"/>
</dbReference>
<dbReference type="GO" id="GO:0003987">
    <property type="term" value="F:acetate-CoA ligase activity"/>
    <property type="evidence" value="ECO:0007669"/>
    <property type="project" value="UniProtKB-UniRule"/>
</dbReference>